<keyword evidence="5" id="KW-1185">Reference proteome</keyword>
<dbReference type="Gene3D" id="3.40.50.2300">
    <property type="match status" value="2"/>
</dbReference>
<feature type="chain" id="PRO_5045877493" evidence="2">
    <location>
        <begin position="33"/>
        <end position="401"/>
    </location>
</feature>
<sequence length="401" mass="43404">MNWNLTRTVSPLKSLAVGLSVAALMGATPTSAQDPFKVGMVLVGPMQDGGWSQAHVQGSEYVKAQLPGVEFDYLDKVNPADRPNVRASQVADDMIAQGARVIIFTSDDHKDDAVETARRHPEIAVIHASGDMAWPEGKNYIEQPNLANIMPQMEEMRMVAGCAAALGSETGKIGMLGPLINDETRRYAAAAYLGAKYCWDTYRDRPEELEFRVTWIGFWFNIPGVTLDPTKVADDFYNGGFDVVMSALDTPEAAVQGKRAAEAGQRVRYTGYGLATGCDFAPDICLGVSYYNWGPGYKELIEAAKAGTFESQFVRPPIDWSDINNPDTSSAGFVIGDALGAEERAKLEEFIAGLGNGSIELFKGPLNFQDGTPFLAEGEVASEADIWYLGQLLEGMDGASN</sequence>
<evidence type="ECO:0000256" key="1">
    <source>
        <dbReference type="ARBA" id="ARBA00022729"/>
    </source>
</evidence>
<gene>
    <name evidence="4" type="ORF">JX360_12285</name>
</gene>
<evidence type="ECO:0000313" key="4">
    <source>
        <dbReference type="EMBL" id="MCJ2543675.1"/>
    </source>
</evidence>
<comment type="caution">
    <text evidence="4">The sequence shown here is derived from an EMBL/GenBank/DDBJ whole genome shotgun (WGS) entry which is preliminary data.</text>
</comment>
<dbReference type="Proteomes" id="UP000830835">
    <property type="component" value="Unassembled WGS sequence"/>
</dbReference>
<dbReference type="EMBL" id="JAFIRA010000034">
    <property type="protein sequence ID" value="MCJ2543675.1"/>
    <property type="molecule type" value="Genomic_DNA"/>
</dbReference>
<proteinExistence type="predicted"/>
<dbReference type="InterPro" id="IPR052910">
    <property type="entry name" value="ABC-Purine-Binding"/>
</dbReference>
<reference evidence="4" key="1">
    <citation type="submission" date="2021-02" db="EMBL/GenBank/DDBJ databases">
        <title>The CRISPR/cas machinery reduction and long-range gene transfer in the hot spring cyanobacterium Synechococcus.</title>
        <authorList>
            <person name="Dvorak P."/>
            <person name="Jahodarova E."/>
            <person name="Hasler P."/>
            <person name="Poulickova A."/>
        </authorList>
    </citation>
    <scope>NUCLEOTIDE SEQUENCE</scope>
    <source>
        <strain evidence="4">Rupite</strain>
    </source>
</reference>
<evidence type="ECO:0000256" key="2">
    <source>
        <dbReference type="SAM" id="SignalP"/>
    </source>
</evidence>
<evidence type="ECO:0000313" key="5">
    <source>
        <dbReference type="Proteomes" id="UP000830835"/>
    </source>
</evidence>
<feature type="domain" description="ABC transporter substrate-binding protein PnrA-like" evidence="3">
    <location>
        <begin position="37"/>
        <end position="197"/>
    </location>
</feature>
<protein>
    <submittedName>
        <fullName evidence="4">BMP family ABC transporter substrate-binding protein</fullName>
    </submittedName>
</protein>
<dbReference type="PANTHER" id="PTHR43208">
    <property type="entry name" value="ABC TRANSPORTER SUBSTRATE-BINDING PROTEIN"/>
    <property type="match status" value="1"/>
</dbReference>
<dbReference type="RefSeq" id="WP_244351353.1">
    <property type="nucleotide sequence ID" value="NZ_JAFIRA010000034.1"/>
</dbReference>
<organism evidence="4 5">
    <name type="scientific">Thermostichus vulcanus str. 'Rupite'</name>
    <dbReference type="NCBI Taxonomy" id="2813851"/>
    <lineage>
        <taxon>Bacteria</taxon>
        <taxon>Bacillati</taxon>
        <taxon>Cyanobacteriota</taxon>
        <taxon>Cyanophyceae</taxon>
        <taxon>Thermostichales</taxon>
        <taxon>Thermostichaceae</taxon>
        <taxon>Thermostichus</taxon>
    </lineage>
</organism>
<keyword evidence="1 2" id="KW-0732">Signal</keyword>
<accession>A0ABT0CD30</accession>
<dbReference type="InterPro" id="IPR003760">
    <property type="entry name" value="PnrA-like"/>
</dbReference>
<name>A0ABT0CD30_THEVL</name>
<evidence type="ECO:0000259" key="3">
    <source>
        <dbReference type="Pfam" id="PF02608"/>
    </source>
</evidence>
<dbReference type="Pfam" id="PF02608">
    <property type="entry name" value="Bmp"/>
    <property type="match status" value="1"/>
</dbReference>
<dbReference type="PANTHER" id="PTHR43208:SF1">
    <property type="entry name" value="ABC TRANSPORTER SUBSTRATE-BINDING PROTEIN"/>
    <property type="match status" value="1"/>
</dbReference>
<feature type="signal peptide" evidence="2">
    <location>
        <begin position="1"/>
        <end position="32"/>
    </location>
</feature>